<dbReference type="Proteomes" id="UP000030129">
    <property type="component" value="Unassembled WGS sequence"/>
</dbReference>
<protein>
    <submittedName>
        <fullName evidence="1">Uncharacterized protein</fullName>
    </submittedName>
</protein>
<gene>
    <name evidence="1" type="ORF">Q763_14000</name>
</gene>
<evidence type="ECO:0000313" key="2">
    <source>
        <dbReference type="Proteomes" id="UP000030129"/>
    </source>
</evidence>
<proteinExistence type="predicted"/>
<dbReference type="STRING" id="1406840.Q763_14000"/>
<keyword evidence="2" id="KW-1185">Reference proteome</keyword>
<sequence>MKKLYCFLIVSVFLSSLGFCQEGKKYFFDDVKYLNLPVVVDDFNFSEIDNYTPVRYGDVSGLLKNEDNSFSLILPNDESIIHVYGKFNYHDCLAVILFFKNEETNTPTCFLNLYDKNQNLVSFGCIAWRAELESKSAVVYPNRIVGKLSPENTIEYMVYKQMDGFFPFYRLDCDELECMDFNMKTDVIPQREMKTLSFGKTFFEQNLNLIPLKFCSPQAALAELPGMDEVRLLNGCFIDSKVLADKWTIVFYLSTYNSVKQVGYLLFDENMVLLGGKQIASCFIDNNGEATLQKATVVEENGLLAISFKGQKSASITFKLN</sequence>
<reference evidence="1 2" key="1">
    <citation type="submission" date="2013-09" db="EMBL/GenBank/DDBJ databases">
        <authorList>
            <person name="Zeng Z."/>
            <person name="Chen C."/>
        </authorList>
    </citation>
    <scope>NUCLEOTIDE SEQUENCE [LARGE SCALE GENOMIC DNA]</scope>
    <source>
        <strain evidence="1 2">F44-8</strain>
    </source>
</reference>
<dbReference type="EMBL" id="JRLV01000018">
    <property type="protein sequence ID" value="KGO79345.1"/>
    <property type="molecule type" value="Genomic_DNA"/>
</dbReference>
<dbReference type="AlphaFoldDB" id="A0A0A2LT53"/>
<organism evidence="1 2">
    <name type="scientific">Flavobacterium beibuense F44-8</name>
    <dbReference type="NCBI Taxonomy" id="1406840"/>
    <lineage>
        <taxon>Bacteria</taxon>
        <taxon>Pseudomonadati</taxon>
        <taxon>Bacteroidota</taxon>
        <taxon>Flavobacteriia</taxon>
        <taxon>Flavobacteriales</taxon>
        <taxon>Flavobacteriaceae</taxon>
        <taxon>Flavobacterium</taxon>
    </lineage>
</organism>
<evidence type="ECO:0000313" key="1">
    <source>
        <dbReference type="EMBL" id="KGO79345.1"/>
    </source>
</evidence>
<dbReference type="RefSeq" id="WP_035135286.1">
    <property type="nucleotide sequence ID" value="NZ_JRLV01000018.1"/>
</dbReference>
<accession>A0A0A2LT53</accession>
<name>A0A0A2LT53_9FLAO</name>
<comment type="caution">
    <text evidence="1">The sequence shown here is derived from an EMBL/GenBank/DDBJ whole genome shotgun (WGS) entry which is preliminary data.</text>
</comment>